<keyword evidence="3" id="KW-1185">Reference proteome</keyword>
<evidence type="ECO:0000256" key="1">
    <source>
        <dbReference type="SAM" id="Phobius"/>
    </source>
</evidence>
<feature type="transmembrane region" description="Helical" evidence="1">
    <location>
        <begin position="12"/>
        <end position="29"/>
    </location>
</feature>
<evidence type="ECO:0000313" key="2">
    <source>
        <dbReference type="EMBL" id="GAA0695234.1"/>
    </source>
</evidence>
<comment type="caution">
    <text evidence="2">The sequence shown here is derived from an EMBL/GenBank/DDBJ whole genome shotgun (WGS) entry which is preliminary data.</text>
</comment>
<dbReference type="Proteomes" id="UP001499915">
    <property type="component" value="Unassembled WGS sequence"/>
</dbReference>
<dbReference type="RefSeq" id="WP_343806174.1">
    <property type="nucleotide sequence ID" value="NZ_BAAAET010000003.1"/>
</dbReference>
<keyword evidence="1" id="KW-1133">Transmembrane helix</keyword>
<gene>
    <name evidence="2" type="ORF">GCM10009104_23630</name>
</gene>
<keyword evidence="1" id="KW-0812">Transmembrane</keyword>
<evidence type="ECO:0000313" key="3">
    <source>
        <dbReference type="Proteomes" id="UP001499915"/>
    </source>
</evidence>
<reference evidence="2 3" key="1">
    <citation type="journal article" date="2019" name="Int. J. Syst. Evol. Microbiol.">
        <title>The Global Catalogue of Microorganisms (GCM) 10K type strain sequencing project: providing services to taxonomists for standard genome sequencing and annotation.</title>
        <authorList>
            <consortium name="The Broad Institute Genomics Platform"/>
            <consortium name="The Broad Institute Genome Sequencing Center for Infectious Disease"/>
            <person name="Wu L."/>
            <person name="Ma J."/>
        </authorList>
    </citation>
    <scope>NUCLEOTIDE SEQUENCE [LARGE SCALE GENOMIC DNA]</scope>
    <source>
        <strain evidence="2 3">JCM 15134</strain>
    </source>
</reference>
<keyword evidence="1" id="KW-0472">Membrane</keyword>
<name>A0ABN1I7M3_9GAMM</name>
<proteinExistence type="predicted"/>
<sequence>MEAKKNSLNSYLKTFIIAIIAILIIAFAFPSKEAKFDKNGHVIQTEEPNVFGKIKVFFVGQRGVQNEHGEWIIKPEDGIF</sequence>
<accession>A0ABN1I7M3</accession>
<organism evidence="2 3">
    <name type="scientific">Marinobacterium maritimum</name>
    <dbReference type="NCBI Taxonomy" id="500162"/>
    <lineage>
        <taxon>Bacteria</taxon>
        <taxon>Pseudomonadati</taxon>
        <taxon>Pseudomonadota</taxon>
        <taxon>Gammaproteobacteria</taxon>
        <taxon>Oceanospirillales</taxon>
        <taxon>Oceanospirillaceae</taxon>
        <taxon>Marinobacterium</taxon>
    </lineage>
</organism>
<protein>
    <submittedName>
        <fullName evidence="2">Uncharacterized protein</fullName>
    </submittedName>
</protein>
<dbReference type="EMBL" id="BAAAET010000003">
    <property type="protein sequence ID" value="GAA0695234.1"/>
    <property type="molecule type" value="Genomic_DNA"/>
</dbReference>